<evidence type="ECO:0000313" key="1">
    <source>
        <dbReference type="EMBL" id="GIY63628.1"/>
    </source>
</evidence>
<keyword evidence="2" id="KW-1185">Reference proteome</keyword>
<dbReference type="Proteomes" id="UP001054945">
    <property type="component" value="Unassembled WGS sequence"/>
</dbReference>
<dbReference type="EMBL" id="BPLR01013767">
    <property type="protein sequence ID" value="GIY63628.1"/>
    <property type="molecule type" value="Genomic_DNA"/>
</dbReference>
<dbReference type="AlphaFoldDB" id="A0AAV4V0Q8"/>
<proteinExistence type="predicted"/>
<protein>
    <submittedName>
        <fullName evidence="1">Uncharacterized protein</fullName>
    </submittedName>
</protein>
<accession>A0AAV4V0Q8</accession>
<sequence length="81" mass="9420">MIDVLLQKHRPRSESPHYIPLSETYSCDKAARMKKSEASNKILSKIIRQGIFEFPPYRNHKTAFLFLDPSKTETNARKIIS</sequence>
<gene>
    <name evidence="1" type="ORF">CEXT_516731</name>
</gene>
<comment type="caution">
    <text evidence="1">The sequence shown here is derived from an EMBL/GenBank/DDBJ whole genome shotgun (WGS) entry which is preliminary data.</text>
</comment>
<organism evidence="1 2">
    <name type="scientific">Caerostris extrusa</name>
    <name type="common">Bark spider</name>
    <name type="synonym">Caerostris bankana</name>
    <dbReference type="NCBI Taxonomy" id="172846"/>
    <lineage>
        <taxon>Eukaryota</taxon>
        <taxon>Metazoa</taxon>
        <taxon>Ecdysozoa</taxon>
        <taxon>Arthropoda</taxon>
        <taxon>Chelicerata</taxon>
        <taxon>Arachnida</taxon>
        <taxon>Araneae</taxon>
        <taxon>Araneomorphae</taxon>
        <taxon>Entelegynae</taxon>
        <taxon>Araneoidea</taxon>
        <taxon>Araneidae</taxon>
        <taxon>Caerostris</taxon>
    </lineage>
</organism>
<reference evidence="1 2" key="1">
    <citation type="submission" date="2021-06" db="EMBL/GenBank/DDBJ databases">
        <title>Caerostris extrusa draft genome.</title>
        <authorList>
            <person name="Kono N."/>
            <person name="Arakawa K."/>
        </authorList>
    </citation>
    <scope>NUCLEOTIDE SEQUENCE [LARGE SCALE GENOMIC DNA]</scope>
</reference>
<evidence type="ECO:0000313" key="2">
    <source>
        <dbReference type="Proteomes" id="UP001054945"/>
    </source>
</evidence>
<name>A0AAV4V0Q8_CAEEX</name>